<dbReference type="FunFam" id="2.160.10.10:FF:000025">
    <property type="entry name" value="Hexapeptide-repeat containing-acetyltransferase"/>
    <property type="match status" value="1"/>
</dbReference>
<dbReference type="AlphaFoldDB" id="A0A9D9EG77"/>
<dbReference type="InterPro" id="IPR011004">
    <property type="entry name" value="Trimer_LpxA-like_sf"/>
</dbReference>
<evidence type="ECO:0000256" key="6">
    <source>
        <dbReference type="RuleBase" id="RU367021"/>
    </source>
</evidence>
<comment type="caution">
    <text evidence="8">The sequence shown here is derived from an EMBL/GenBank/DDBJ whole genome shotgun (WGS) entry which is preliminary data.</text>
</comment>
<keyword evidence="3" id="KW-0677">Repeat</keyword>
<feature type="domain" description="Maltose/galactoside acetyltransferase" evidence="7">
    <location>
        <begin position="5"/>
        <end position="60"/>
    </location>
</feature>
<keyword evidence="2 6" id="KW-0808">Transferase</keyword>
<dbReference type="SMART" id="SM01266">
    <property type="entry name" value="Mac"/>
    <property type="match status" value="1"/>
</dbReference>
<dbReference type="PANTHER" id="PTHR43017">
    <property type="entry name" value="GALACTOSIDE O-ACETYLTRANSFERASE"/>
    <property type="match status" value="1"/>
</dbReference>
<organism evidence="8 9">
    <name type="scientific">Candidatus Enterocola intestinipullorum</name>
    <dbReference type="NCBI Taxonomy" id="2840783"/>
    <lineage>
        <taxon>Bacteria</taxon>
        <taxon>Pseudomonadati</taxon>
        <taxon>Bacteroidota</taxon>
        <taxon>Bacteroidia</taxon>
        <taxon>Bacteroidales</taxon>
        <taxon>Candidatus Enterocola</taxon>
    </lineage>
</organism>
<evidence type="ECO:0000313" key="8">
    <source>
        <dbReference type="EMBL" id="MBO8446707.1"/>
    </source>
</evidence>
<evidence type="ECO:0000313" key="9">
    <source>
        <dbReference type="Proteomes" id="UP000823637"/>
    </source>
</evidence>
<reference evidence="8" key="1">
    <citation type="submission" date="2020-10" db="EMBL/GenBank/DDBJ databases">
        <authorList>
            <person name="Gilroy R."/>
        </authorList>
    </citation>
    <scope>NUCLEOTIDE SEQUENCE</scope>
    <source>
        <strain evidence="8">D3-1215</strain>
    </source>
</reference>
<protein>
    <recommendedName>
        <fullName evidence="6">Acetyltransferase</fullName>
        <ecNumber evidence="6">2.3.1.-</ecNumber>
    </recommendedName>
</protein>
<accession>A0A9D9EG77</accession>
<dbReference type="EC" id="2.3.1.-" evidence="6"/>
<dbReference type="InterPro" id="IPR024688">
    <property type="entry name" value="Mac_dom"/>
</dbReference>
<dbReference type="Pfam" id="PF00132">
    <property type="entry name" value="Hexapep"/>
    <property type="match status" value="1"/>
</dbReference>
<evidence type="ECO:0000256" key="5">
    <source>
        <dbReference type="ARBA" id="ARBA00055587"/>
    </source>
</evidence>
<dbReference type="Gene3D" id="2.160.10.10">
    <property type="entry name" value="Hexapeptide repeat proteins"/>
    <property type="match status" value="1"/>
</dbReference>
<comment type="function">
    <text evidence="5">Acetyltransferase implicated in the O-acetylation of Nod factors.</text>
</comment>
<proteinExistence type="inferred from homology"/>
<comment type="similarity">
    <text evidence="1 6">Belongs to the transferase hexapeptide repeat family.</text>
</comment>
<dbReference type="CDD" id="cd03357">
    <property type="entry name" value="LbH_MAT_GAT"/>
    <property type="match status" value="1"/>
</dbReference>
<evidence type="ECO:0000256" key="4">
    <source>
        <dbReference type="ARBA" id="ARBA00023315"/>
    </source>
</evidence>
<dbReference type="PANTHER" id="PTHR43017:SF1">
    <property type="entry name" value="ACETYLTRANSFERASE YJL218W-RELATED"/>
    <property type="match status" value="1"/>
</dbReference>
<evidence type="ECO:0000256" key="2">
    <source>
        <dbReference type="ARBA" id="ARBA00022679"/>
    </source>
</evidence>
<dbReference type="EMBL" id="JADIMR010000042">
    <property type="protein sequence ID" value="MBO8446707.1"/>
    <property type="molecule type" value="Genomic_DNA"/>
</dbReference>
<dbReference type="InterPro" id="IPR001451">
    <property type="entry name" value="Hexapep"/>
</dbReference>
<evidence type="ECO:0000256" key="3">
    <source>
        <dbReference type="ARBA" id="ARBA00022737"/>
    </source>
</evidence>
<evidence type="ECO:0000256" key="1">
    <source>
        <dbReference type="ARBA" id="ARBA00007274"/>
    </source>
</evidence>
<gene>
    <name evidence="8" type="ORF">IAC32_03045</name>
</gene>
<reference evidence="8" key="2">
    <citation type="journal article" date="2021" name="PeerJ">
        <title>Extensive microbial diversity within the chicken gut microbiome revealed by metagenomics and culture.</title>
        <authorList>
            <person name="Gilroy R."/>
            <person name="Ravi A."/>
            <person name="Getino M."/>
            <person name="Pursley I."/>
            <person name="Horton D.L."/>
            <person name="Alikhan N.F."/>
            <person name="Baker D."/>
            <person name="Gharbi K."/>
            <person name="Hall N."/>
            <person name="Watson M."/>
            <person name="Adriaenssens E.M."/>
            <person name="Foster-Nyarko E."/>
            <person name="Jarju S."/>
            <person name="Secka A."/>
            <person name="Antonio M."/>
            <person name="Oren A."/>
            <person name="Chaudhuri R.R."/>
            <person name="La Ragione R."/>
            <person name="Hildebrand F."/>
            <person name="Pallen M.J."/>
        </authorList>
    </citation>
    <scope>NUCLEOTIDE SEQUENCE</scope>
    <source>
        <strain evidence="8">D3-1215</strain>
    </source>
</reference>
<dbReference type="SUPFAM" id="SSF51161">
    <property type="entry name" value="Trimeric LpxA-like enzymes"/>
    <property type="match status" value="1"/>
</dbReference>
<dbReference type="Proteomes" id="UP000823637">
    <property type="component" value="Unassembled WGS sequence"/>
</dbReference>
<keyword evidence="4 6" id="KW-0012">Acyltransferase</keyword>
<evidence type="ECO:0000259" key="7">
    <source>
        <dbReference type="SMART" id="SM01266"/>
    </source>
</evidence>
<dbReference type="Pfam" id="PF12464">
    <property type="entry name" value="Mac"/>
    <property type="match status" value="1"/>
</dbReference>
<dbReference type="GO" id="GO:0008870">
    <property type="term" value="F:galactoside O-acetyltransferase activity"/>
    <property type="evidence" value="ECO:0007669"/>
    <property type="project" value="TreeGrafter"/>
</dbReference>
<sequence>MKSEKDKMLAGELYDANYNPGLMQERIACKDLCIQLNNTPFSQPAKQEELVRRIFGKAGKNPVVVPPLWCDYGYNIEVGDNFFTNHNLVILDPAKVIFGDNVFVGPNCCFATAGHPLDAETRNKGLEFARPIKVGDNVWFGAGVTVLPGVTIGDNCVIAAGSVVTKDIPPYSVAAGVPAVIKKNLAVNKE</sequence>
<name>A0A9D9EG77_9BACT</name>
<dbReference type="InterPro" id="IPR039369">
    <property type="entry name" value="LacA-like"/>
</dbReference>